<sequence>MKIVIIEDEELVAEDLYITLQRIDPEIQLQAILSSVSEAVEYFSSHSRPDLIFSDIQLGDGLSLEIYQQLEIDVPIIFCTAYDNYAIEAFQSSGIDYVLKPYDKMSIERAIQKFLNLKTVLAKDILQQYETVKQTLESYRLKESGTFMIRYRDRLLPVSLDRIAMFYLEDEVNHILLFSGKTYLIPETLEETEKQVNQTFFRANRQFLINRSSLQEAVEYFPRKMKLVMTFSFDKEIIVSREKKPKLIKWLNNNL</sequence>
<dbReference type="GO" id="GO:0006355">
    <property type="term" value="P:regulation of DNA-templated transcription"/>
    <property type="evidence" value="ECO:0007669"/>
    <property type="project" value="TreeGrafter"/>
</dbReference>
<dbReference type="InterPro" id="IPR039420">
    <property type="entry name" value="WalR-like"/>
</dbReference>
<dbReference type="InterPro" id="IPR011006">
    <property type="entry name" value="CheY-like_superfamily"/>
</dbReference>
<dbReference type="GO" id="GO:0000976">
    <property type="term" value="F:transcription cis-regulatory region binding"/>
    <property type="evidence" value="ECO:0007669"/>
    <property type="project" value="TreeGrafter"/>
</dbReference>
<dbReference type="SMART" id="SM00850">
    <property type="entry name" value="LytTR"/>
    <property type="match status" value="1"/>
</dbReference>
<dbReference type="PROSITE" id="PS50110">
    <property type="entry name" value="RESPONSE_REGULATORY"/>
    <property type="match status" value="1"/>
</dbReference>
<proteinExistence type="predicted"/>
<dbReference type="InterPro" id="IPR007492">
    <property type="entry name" value="LytTR_DNA-bd_dom"/>
</dbReference>
<gene>
    <name evidence="5" type="ORF">A0O34_00475</name>
</gene>
<dbReference type="PROSITE" id="PS50930">
    <property type="entry name" value="HTH_LYTTR"/>
    <property type="match status" value="1"/>
</dbReference>
<evidence type="ECO:0000313" key="5">
    <source>
        <dbReference type="EMBL" id="ANF49121.1"/>
    </source>
</evidence>
<dbReference type="AlphaFoldDB" id="A0A172XQA0"/>
<feature type="domain" description="Response regulatory" evidence="3">
    <location>
        <begin position="2"/>
        <end position="115"/>
    </location>
</feature>
<dbReference type="GO" id="GO:0005829">
    <property type="term" value="C:cytosol"/>
    <property type="evidence" value="ECO:0007669"/>
    <property type="project" value="TreeGrafter"/>
</dbReference>
<dbReference type="EMBL" id="CP015199">
    <property type="protein sequence ID" value="ANF49121.1"/>
    <property type="molecule type" value="Genomic_DNA"/>
</dbReference>
<evidence type="ECO:0000259" key="4">
    <source>
        <dbReference type="PROSITE" id="PS50930"/>
    </source>
</evidence>
<accession>A0A172XQA0</accession>
<dbReference type="InterPro" id="IPR001789">
    <property type="entry name" value="Sig_transdc_resp-reg_receiver"/>
</dbReference>
<keyword evidence="2" id="KW-0597">Phosphoprotein</keyword>
<name>A0A172XQA0_9FLAO</name>
<dbReference type="SUPFAM" id="SSF52172">
    <property type="entry name" value="CheY-like"/>
    <property type="match status" value="1"/>
</dbReference>
<feature type="modified residue" description="4-aspartylphosphate" evidence="2">
    <location>
        <position position="55"/>
    </location>
</feature>
<dbReference type="GO" id="GO:0000156">
    <property type="term" value="F:phosphorelay response regulator activity"/>
    <property type="evidence" value="ECO:0007669"/>
    <property type="project" value="TreeGrafter"/>
</dbReference>
<evidence type="ECO:0008006" key="7">
    <source>
        <dbReference type="Google" id="ProtNLM"/>
    </source>
</evidence>
<dbReference type="STRING" id="1685010.A0O34_00475"/>
<dbReference type="PANTHER" id="PTHR48111:SF69">
    <property type="entry name" value="RESPONSE REGULATOR RECEIVER"/>
    <property type="match status" value="1"/>
</dbReference>
<dbReference type="Gene3D" id="2.40.50.1020">
    <property type="entry name" value="LytTr DNA-binding domain"/>
    <property type="match status" value="1"/>
</dbReference>
<organism evidence="5 6">
    <name type="scientific">Chryseobacterium glaciei</name>
    <dbReference type="NCBI Taxonomy" id="1685010"/>
    <lineage>
        <taxon>Bacteria</taxon>
        <taxon>Pseudomonadati</taxon>
        <taxon>Bacteroidota</taxon>
        <taxon>Flavobacteriia</taxon>
        <taxon>Flavobacteriales</taxon>
        <taxon>Weeksellaceae</taxon>
        <taxon>Chryseobacterium group</taxon>
        <taxon>Chryseobacterium</taxon>
    </lineage>
</organism>
<dbReference type="Proteomes" id="UP000077824">
    <property type="component" value="Chromosome"/>
</dbReference>
<evidence type="ECO:0000256" key="2">
    <source>
        <dbReference type="PROSITE-ProRule" id="PRU00169"/>
    </source>
</evidence>
<keyword evidence="1" id="KW-0238">DNA-binding</keyword>
<keyword evidence="6" id="KW-1185">Reference proteome</keyword>
<dbReference type="Gene3D" id="3.40.50.2300">
    <property type="match status" value="1"/>
</dbReference>
<evidence type="ECO:0000313" key="6">
    <source>
        <dbReference type="Proteomes" id="UP000077824"/>
    </source>
</evidence>
<evidence type="ECO:0000259" key="3">
    <source>
        <dbReference type="PROSITE" id="PS50110"/>
    </source>
</evidence>
<dbReference type="SMART" id="SM00448">
    <property type="entry name" value="REC"/>
    <property type="match status" value="1"/>
</dbReference>
<dbReference type="GO" id="GO:0032993">
    <property type="term" value="C:protein-DNA complex"/>
    <property type="evidence" value="ECO:0007669"/>
    <property type="project" value="TreeGrafter"/>
</dbReference>
<reference evidence="5 6" key="1">
    <citation type="submission" date="2016-04" db="EMBL/GenBank/DDBJ databases">
        <title>Complete Genome Sequence of Chryseobacterium sp. IHBB 10212.</title>
        <authorList>
            <person name="Pal M."/>
            <person name="Swarnkar M.K."/>
            <person name="Kaushal K."/>
            <person name="Chhibber S."/>
            <person name="Singh A.K."/>
            <person name="Gulati A."/>
        </authorList>
    </citation>
    <scope>NUCLEOTIDE SEQUENCE [LARGE SCALE GENOMIC DNA]</scope>
    <source>
        <strain evidence="5 6">IHBB 10212</strain>
    </source>
</reference>
<feature type="domain" description="HTH LytTR-type" evidence="4">
    <location>
        <begin position="147"/>
        <end position="253"/>
    </location>
</feature>
<dbReference type="RefSeq" id="WP_066750047.1">
    <property type="nucleotide sequence ID" value="NZ_CP015199.1"/>
</dbReference>
<dbReference type="Pfam" id="PF00072">
    <property type="entry name" value="Response_reg"/>
    <property type="match status" value="1"/>
</dbReference>
<dbReference type="Pfam" id="PF04397">
    <property type="entry name" value="LytTR"/>
    <property type="match status" value="1"/>
</dbReference>
<dbReference type="OrthoDB" id="2168082at2"/>
<protein>
    <recommendedName>
        <fullName evidence="7">DNA-binding response regulator</fullName>
    </recommendedName>
</protein>
<evidence type="ECO:0000256" key="1">
    <source>
        <dbReference type="ARBA" id="ARBA00023125"/>
    </source>
</evidence>
<dbReference type="KEGG" id="chh:A0O34_00475"/>
<dbReference type="PANTHER" id="PTHR48111">
    <property type="entry name" value="REGULATOR OF RPOS"/>
    <property type="match status" value="1"/>
</dbReference>